<dbReference type="AlphaFoldDB" id="A0A0R2B7F3"/>
<evidence type="ECO:0000259" key="1">
    <source>
        <dbReference type="Pfam" id="PF05043"/>
    </source>
</evidence>
<dbReference type="STRING" id="1423727.FC34_GL001703"/>
<reference evidence="2 3" key="1">
    <citation type="journal article" date="2015" name="Genome Announc.">
        <title>Expanding the biotechnology potential of lactobacilli through comparative genomics of 213 strains and associated genera.</title>
        <authorList>
            <person name="Sun Z."/>
            <person name="Harris H.M."/>
            <person name="McCann A."/>
            <person name="Guo C."/>
            <person name="Argimon S."/>
            <person name="Zhang W."/>
            <person name="Yang X."/>
            <person name="Jeffery I.B."/>
            <person name="Cooney J.C."/>
            <person name="Kagawa T.F."/>
            <person name="Liu W."/>
            <person name="Song Y."/>
            <person name="Salvetti E."/>
            <person name="Wrobel A."/>
            <person name="Rasinkangas P."/>
            <person name="Parkhill J."/>
            <person name="Rea M.C."/>
            <person name="O'Sullivan O."/>
            <person name="Ritari J."/>
            <person name="Douillard F.P."/>
            <person name="Paul Ross R."/>
            <person name="Yang R."/>
            <person name="Briner A.E."/>
            <person name="Felis G.E."/>
            <person name="de Vos W.M."/>
            <person name="Barrangou R."/>
            <person name="Klaenhammer T.R."/>
            <person name="Caufield P.W."/>
            <person name="Cui Y."/>
            <person name="Zhang H."/>
            <person name="O'Toole P.W."/>
        </authorList>
    </citation>
    <scope>NUCLEOTIDE SEQUENCE [LARGE SCALE GENOMIC DNA]</scope>
    <source>
        <strain evidence="2 3">DSM 23927</strain>
    </source>
</reference>
<evidence type="ECO:0000313" key="3">
    <source>
        <dbReference type="Proteomes" id="UP000051672"/>
    </source>
</evidence>
<dbReference type="Proteomes" id="UP000051672">
    <property type="component" value="Unassembled WGS sequence"/>
</dbReference>
<organism evidence="2 3">
    <name type="scientific">Lacticaseibacillus brantae DSM 23927</name>
    <dbReference type="NCBI Taxonomy" id="1423727"/>
    <lineage>
        <taxon>Bacteria</taxon>
        <taxon>Bacillati</taxon>
        <taxon>Bacillota</taxon>
        <taxon>Bacilli</taxon>
        <taxon>Lactobacillales</taxon>
        <taxon>Lactobacillaceae</taxon>
        <taxon>Lacticaseibacillus</taxon>
    </lineage>
</organism>
<dbReference type="PATRIC" id="fig|1423727.3.peg.1725"/>
<proteinExistence type="predicted"/>
<name>A0A0R2B7F3_9LACO</name>
<comment type="caution">
    <text evidence="2">The sequence shown here is derived from an EMBL/GenBank/DDBJ whole genome shotgun (WGS) entry which is preliminary data.</text>
</comment>
<protein>
    <recommendedName>
        <fullName evidence="1">Mga helix-turn-helix domain-containing protein</fullName>
    </recommendedName>
</protein>
<dbReference type="InterPro" id="IPR007737">
    <property type="entry name" value="Mga_HTH"/>
</dbReference>
<dbReference type="EMBL" id="AYZQ01000004">
    <property type="protein sequence ID" value="KRM71587.1"/>
    <property type="molecule type" value="Genomic_DNA"/>
</dbReference>
<evidence type="ECO:0000313" key="2">
    <source>
        <dbReference type="EMBL" id="KRM71587.1"/>
    </source>
</evidence>
<dbReference type="Pfam" id="PF05043">
    <property type="entry name" value="Mga"/>
    <property type="match status" value="1"/>
</dbReference>
<sequence>MSSSDNEKYQLFVAIKRARFAQASAADLILAAKNHTELVTEVNLKQIAAITHKSYSSVYNTYNGLVPVLEEMVGRRNPAIKRMFAIEEDALFFHLVERSHPYRFIMAMLEERISSFEQFWQNEDSSKATMLRHIKPMRDFAKQFDVSFSYEPMRLVGEERNVRMFLTVVLWLATNGDVYPFSYPAEADVRVAFDEALNAFDLPIPNPVTVRIGVFYMTVALKRVLSGHILTSASQSQFLHYPTPNLFKIFEEKRFNLVGLDGMNLDEQMAETANLYFLFNFAPIHIISGADNIEATIDRYRKYNPNISKLVNGFFDKLPIDFEHDLNMTPAEVDMLKANLLVVSLSTLVMGKDYTQVIEQNLNLRLRSTPANPVLLEQVRQTLAYVVFTEKLDVLEPYLPILEQSYYNNANQLLHQQAPTNRIKVAPLIEQTVVGYIDLLVFLGNLPFVELMAPTTNLDDADLLITSAYGNASEYVDSDAVQFPWRIDYATDQFGQLYSVIREMWEQRS</sequence>
<feature type="domain" description="Mga helix-turn-helix" evidence="1">
    <location>
        <begin position="91"/>
        <end position="166"/>
    </location>
</feature>
<accession>A0A0R2B7F3</accession>
<gene>
    <name evidence="2" type="ORF">FC34_GL001703</name>
</gene>
<keyword evidence="3" id="KW-1185">Reference proteome</keyword>